<evidence type="ECO:0000313" key="2">
    <source>
        <dbReference type="EMBL" id="KKR88630.1"/>
    </source>
</evidence>
<sequence>MVRRTSYTSKNKINDRFVQTINFLSEKTHGKKKLLILLPLIIVSFLLIKIMTAKNTPAVPNPRIAIVNLDKSFEFIGLTNQGKEKDKIKMNLASAEKMTEVAVKDQTFKAKNNKLFLIVNLELTNDSAVPLNIFPGDLVRLTVNGDDTKKYAPDLHNNMVMVAPISTRLDRVGFVVDKGAGKMKLMIGQLEDKKQEILLPFK</sequence>
<protein>
    <recommendedName>
        <fullName evidence="4">DUF4352 domain-containing protein</fullName>
    </recommendedName>
</protein>
<evidence type="ECO:0000313" key="3">
    <source>
        <dbReference type="Proteomes" id="UP000033908"/>
    </source>
</evidence>
<gene>
    <name evidence="2" type="ORF">UU37_C0001G0049</name>
</gene>
<comment type="caution">
    <text evidence="2">The sequence shown here is derived from an EMBL/GenBank/DDBJ whole genome shotgun (WGS) entry which is preliminary data.</text>
</comment>
<evidence type="ECO:0008006" key="4">
    <source>
        <dbReference type="Google" id="ProtNLM"/>
    </source>
</evidence>
<dbReference type="Proteomes" id="UP000033908">
    <property type="component" value="Unassembled WGS sequence"/>
</dbReference>
<keyword evidence="1" id="KW-0812">Transmembrane</keyword>
<evidence type="ECO:0000256" key="1">
    <source>
        <dbReference type="SAM" id="Phobius"/>
    </source>
</evidence>
<proteinExistence type="predicted"/>
<dbReference type="AlphaFoldDB" id="A0A0G0WW30"/>
<reference evidence="2 3" key="1">
    <citation type="journal article" date="2015" name="Nature">
        <title>rRNA introns, odd ribosomes, and small enigmatic genomes across a large radiation of phyla.</title>
        <authorList>
            <person name="Brown C.T."/>
            <person name="Hug L.A."/>
            <person name="Thomas B.C."/>
            <person name="Sharon I."/>
            <person name="Castelle C.J."/>
            <person name="Singh A."/>
            <person name="Wilkins M.J."/>
            <person name="Williams K.H."/>
            <person name="Banfield J.F."/>
        </authorList>
    </citation>
    <scope>NUCLEOTIDE SEQUENCE [LARGE SCALE GENOMIC DNA]</scope>
</reference>
<feature type="transmembrane region" description="Helical" evidence="1">
    <location>
        <begin position="34"/>
        <end position="52"/>
    </location>
</feature>
<keyword evidence="1" id="KW-1133">Transmembrane helix</keyword>
<keyword evidence="1" id="KW-0472">Membrane</keyword>
<accession>A0A0G0WW30</accession>
<organism evidence="2 3">
    <name type="scientific">Candidatus Gottesmanbacteria bacterium GW2011_GWA2_41_12</name>
    <dbReference type="NCBI Taxonomy" id="1618440"/>
    <lineage>
        <taxon>Bacteria</taxon>
        <taxon>Candidatus Gottesmaniibacteriota</taxon>
    </lineage>
</organism>
<dbReference type="EMBL" id="LCAJ01000001">
    <property type="protein sequence ID" value="KKR88630.1"/>
    <property type="molecule type" value="Genomic_DNA"/>
</dbReference>
<name>A0A0G0WW30_9BACT</name>